<gene>
    <name evidence="2" type="ORF">GCM10010448_40280</name>
</gene>
<comment type="caution">
    <text evidence="2">The sequence shown here is derived from an EMBL/GenBank/DDBJ whole genome shotgun (WGS) entry which is preliminary data.</text>
</comment>
<protein>
    <submittedName>
        <fullName evidence="2">Uncharacterized protein</fullName>
    </submittedName>
</protein>
<evidence type="ECO:0000313" key="2">
    <source>
        <dbReference type="EMBL" id="GAA3052951.1"/>
    </source>
</evidence>
<accession>A0ABP6LPC3</accession>
<name>A0ABP6LPC3_9ACTN</name>
<dbReference type="EMBL" id="BAAAUF010000035">
    <property type="protein sequence ID" value="GAA3052951.1"/>
    <property type="molecule type" value="Genomic_DNA"/>
</dbReference>
<organism evidence="2 3">
    <name type="scientific">Streptomyces glomeratus</name>
    <dbReference type="NCBI Taxonomy" id="284452"/>
    <lineage>
        <taxon>Bacteria</taxon>
        <taxon>Bacillati</taxon>
        <taxon>Actinomycetota</taxon>
        <taxon>Actinomycetes</taxon>
        <taxon>Kitasatosporales</taxon>
        <taxon>Streptomycetaceae</taxon>
        <taxon>Streptomyces</taxon>
    </lineage>
</organism>
<proteinExistence type="predicted"/>
<keyword evidence="3" id="KW-1185">Reference proteome</keyword>
<evidence type="ECO:0000256" key="1">
    <source>
        <dbReference type="SAM" id="MobiDB-lite"/>
    </source>
</evidence>
<feature type="region of interest" description="Disordered" evidence="1">
    <location>
        <begin position="1"/>
        <end position="20"/>
    </location>
</feature>
<dbReference type="Proteomes" id="UP001501532">
    <property type="component" value="Unassembled WGS sequence"/>
</dbReference>
<feature type="region of interest" description="Disordered" evidence="1">
    <location>
        <begin position="78"/>
        <end position="111"/>
    </location>
</feature>
<sequence length="111" mass="11599">MEGAAATVAGPDSTAMPKATGPAAIAVHTASWERRTRLRILSSRAPAAVGAPASLSEACLPGDMVKLPGQNVYLLTLRKPAAPDPTTDHETPTTVTKRTQKPWSASWSARP</sequence>
<feature type="compositionally biased region" description="Polar residues" evidence="1">
    <location>
        <begin position="101"/>
        <end position="111"/>
    </location>
</feature>
<reference evidence="3" key="1">
    <citation type="journal article" date="2019" name="Int. J. Syst. Evol. Microbiol.">
        <title>The Global Catalogue of Microorganisms (GCM) 10K type strain sequencing project: providing services to taxonomists for standard genome sequencing and annotation.</title>
        <authorList>
            <consortium name="The Broad Institute Genomics Platform"/>
            <consortium name="The Broad Institute Genome Sequencing Center for Infectious Disease"/>
            <person name="Wu L."/>
            <person name="Ma J."/>
        </authorList>
    </citation>
    <scope>NUCLEOTIDE SEQUENCE [LARGE SCALE GENOMIC DNA]</scope>
    <source>
        <strain evidence="3">JCM 9091</strain>
    </source>
</reference>
<evidence type="ECO:0000313" key="3">
    <source>
        <dbReference type="Proteomes" id="UP001501532"/>
    </source>
</evidence>